<feature type="domain" description="Protein kinase" evidence="7">
    <location>
        <begin position="78"/>
        <end position="336"/>
    </location>
</feature>
<dbReference type="SMART" id="SM00220">
    <property type="entry name" value="S_TKc"/>
    <property type="match status" value="1"/>
</dbReference>
<keyword evidence="6" id="KW-0472">Membrane</keyword>
<keyword evidence="6" id="KW-1133">Transmembrane helix</keyword>
<dbReference type="AlphaFoldDB" id="A0A0A5JHL4"/>
<dbReference type="InterPro" id="IPR000719">
    <property type="entry name" value="Prot_kinase_dom"/>
</dbReference>
<dbReference type="PANTHER" id="PTHR43289:SF6">
    <property type="entry name" value="SERINE_THREONINE-PROTEIN KINASE NEKL-3"/>
    <property type="match status" value="1"/>
</dbReference>
<dbReference type="PROSITE" id="PS00108">
    <property type="entry name" value="PROTEIN_KINASE_ST"/>
    <property type="match status" value="1"/>
</dbReference>
<dbReference type="PROSITE" id="PS50011">
    <property type="entry name" value="PROTEIN_KINASE_DOM"/>
    <property type="match status" value="1"/>
</dbReference>
<evidence type="ECO:0000313" key="8">
    <source>
        <dbReference type="EMBL" id="KGY07443.1"/>
    </source>
</evidence>
<dbReference type="InterPro" id="IPR011009">
    <property type="entry name" value="Kinase-like_dom_sf"/>
</dbReference>
<keyword evidence="1" id="KW-0808">Transferase</keyword>
<dbReference type="Pfam" id="PF00069">
    <property type="entry name" value="Pkinase"/>
    <property type="match status" value="1"/>
</dbReference>
<accession>A0A0A5JHL4</accession>
<evidence type="ECO:0000256" key="6">
    <source>
        <dbReference type="SAM" id="Phobius"/>
    </source>
</evidence>
<dbReference type="PROSITE" id="PS00107">
    <property type="entry name" value="PROTEIN_KINASE_ATP"/>
    <property type="match status" value="1"/>
</dbReference>
<dbReference type="GO" id="GO:0004674">
    <property type="term" value="F:protein serine/threonine kinase activity"/>
    <property type="evidence" value="ECO:0007669"/>
    <property type="project" value="UniProtKB-KW"/>
</dbReference>
<dbReference type="Gene3D" id="1.10.510.10">
    <property type="entry name" value="Transferase(Phosphotransferase) domain 1"/>
    <property type="match status" value="1"/>
</dbReference>
<dbReference type="InterPro" id="IPR008271">
    <property type="entry name" value="Ser/Thr_kinase_AS"/>
</dbReference>
<dbReference type="Proteomes" id="UP000030451">
    <property type="component" value="Unassembled WGS sequence"/>
</dbReference>
<dbReference type="OrthoDB" id="9801841at2"/>
<dbReference type="InterPro" id="IPR017441">
    <property type="entry name" value="Protein_kinase_ATP_BS"/>
</dbReference>
<evidence type="ECO:0000256" key="4">
    <source>
        <dbReference type="ARBA" id="ARBA00022840"/>
    </source>
</evidence>
<keyword evidence="6" id="KW-0812">Transmembrane</keyword>
<reference evidence="8 9" key="1">
    <citation type="submission" date="2014-10" db="EMBL/GenBank/DDBJ databases">
        <title>Genome sequencing of Vibrio sinaloensis T08.</title>
        <authorList>
            <person name="Chan K.-G."/>
            <person name="Mohamad N.I."/>
        </authorList>
    </citation>
    <scope>NUCLEOTIDE SEQUENCE [LARGE SCALE GENOMIC DNA]</scope>
    <source>
        <strain evidence="8 9">T08</strain>
    </source>
</reference>
<keyword evidence="8" id="KW-0723">Serine/threonine-protein kinase</keyword>
<dbReference type="RefSeq" id="WP_038192520.1">
    <property type="nucleotide sequence ID" value="NZ_JRWP01000045.1"/>
</dbReference>
<keyword evidence="2 5" id="KW-0547">Nucleotide-binding</keyword>
<name>A0A0A5JHL4_PHOS4</name>
<dbReference type="PANTHER" id="PTHR43289">
    <property type="entry name" value="MITOGEN-ACTIVATED PROTEIN KINASE KINASE KINASE 20-RELATED"/>
    <property type="match status" value="1"/>
</dbReference>
<dbReference type="EMBL" id="JRWP01000045">
    <property type="protein sequence ID" value="KGY07443.1"/>
    <property type="molecule type" value="Genomic_DNA"/>
</dbReference>
<dbReference type="STRING" id="379097.SE23_09450"/>
<gene>
    <name evidence="8" type="ORF">NM06_17465</name>
</gene>
<keyword evidence="3 8" id="KW-0418">Kinase</keyword>
<dbReference type="CDD" id="cd14014">
    <property type="entry name" value="STKc_PknB_like"/>
    <property type="match status" value="1"/>
</dbReference>
<comment type="caution">
    <text evidence="8">The sequence shown here is derived from an EMBL/GenBank/DDBJ whole genome shotgun (WGS) entry which is preliminary data.</text>
</comment>
<sequence length="441" mass="49894">MKLDSSKTDVYYLLLDLDDQQKREALDKLQKHQPELYQQVAPLVAAESSDHLDQLFQFTFEHSASSQVDYTDQQIDKYHILHELGRGGMGVVYAACRADKAFEQKLAIKLLQSDLAQVFDNRALFGEAQLLAKLNHPNIAKVFDGGIHNGEVYIVMEHVEGTSLDTFLSQHALSLTQKLNLFGQVCSALEYSHHQGIVHGDIKPENILVDEYQHIKLIDFNLTQKANVSLGYSECLTAFSKAFASPEQQQGKPVTASSDIYALGKLLMWLCPHQARFSDLGMIQQRATEHHSAKRFGSVTTLKQDIEALLEKRPISLKRHVPFYRSLRLFQRNPVISSLCLLLIGLGGYFSSSLAYKNQQLEHEKRIAENMIFEVSSMMFHSKSQAAQQMPLPSFLDLTRRRILANPDMPKHIKQKLLLVMMTPIEEKAASPSSTDKDKVK</sequence>
<dbReference type="GO" id="GO:0005524">
    <property type="term" value="F:ATP binding"/>
    <property type="evidence" value="ECO:0007669"/>
    <property type="project" value="UniProtKB-UniRule"/>
</dbReference>
<organism evidence="8 9">
    <name type="scientific">Photobacterium sp. (strain ATCC 43367)</name>
    <dbReference type="NCBI Taxonomy" id="379097"/>
    <lineage>
        <taxon>Bacteria</taxon>
        <taxon>Pseudomonadati</taxon>
        <taxon>Pseudomonadota</taxon>
        <taxon>Gammaproteobacteria</taxon>
        <taxon>Vibrionales</taxon>
        <taxon>Vibrionaceae</taxon>
        <taxon>Vibrio</taxon>
        <taxon>Vibrio oreintalis group</taxon>
    </lineage>
</organism>
<keyword evidence="4 5" id="KW-0067">ATP-binding</keyword>
<feature type="transmembrane region" description="Helical" evidence="6">
    <location>
        <begin position="335"/>
        <end position="356"/>
    </location>
</feature>
<protein>
    <submittedName>
        <fullName evidence="8">Serine/threonine protein kinase</fullName>
    </submittedName>
</protein>
<evidence type="ECO:0000256" key="1">
    <source>
        <dbReference type="ARBA" id="ARBA00022679"/>
    </source>
</evidence>
<feature type="binding site" evidence="5">
    <location>
        <position position="109"/>
    </location>
    <ligand>
        <name>ATP</name>
        <dbReference type="ChEBI" id="CHEBI:30616"/>
    </ligand>
</feature>
<dbReference type="SUPFAM" id="SSF56112">
    <property type="entry name" value="Protein kinase-like (PK-like)"/>
    <property type="match status" value="1"/>
</dbReference>
<evidence type="ECO:0000259" key="7">
    <source>
        <dbReference type="PROSITE" id="PS50011"/>
    </source>
</evidence>
<evidence type="ECO:0000256" key="3">
    <source>
        <dbReference type="ARBA" id="ARBA00022777"/>
    </source>
</evidence>
<evidence type="ECO:0000313" key="9">
    <source>
        <dbReference type="Proteomes" id="UP000030451"/>
    </source>
</evidence>
<proteinExistence type="predicted"/>
<evidence type="ECO:0000256" key="5">
    <source>
        <dbReference type="PROSITE-ProRule" id="PRU10141"/>
    </source>
</evidence>
<evidence type="ECO:0000256" key="2">
    <source>
        <dbReference type="ARBA" id="ARBA00022741"/>
    </source>
</evidence>